<sequence>MARLIAARRTAVVPRGGAFARLSLEDLAAPVLAACLADAGIAGGQVDEVILSNALGAGGNPARRAALAAGLPDRVAGLTIDRQCAGGLDALLLARALVASGAAEVVLAGGVESYSRRPLRLATDPDGGPPVAYDQAPFTPWPDRDPDMAEAAEALAQTLGIERDRQETWAAASHAKALRADLSAEIVPLHDVTRDSFTRELSPRLLARAPVVCGSITAATAAVAADAAAVCLVVSDRIAQGRGLAILAGATIGGTPEEPGLAPVAAIRRIWDGRPLAQAEIMEAYAVQALAVIEAAGLDPLTVNPGGGGLARGHPIGASGAILAVRLFHGLHGGKRGGQSGGQSGGLGLAAIAAAGGIGTALLVEAP</sequence>
<dbReference type="Pfam" id="PF00108">
    <property type="entry name" value="Thiolase_N"/>
    <property type="match status" value="1"/>
</dbReference>
<evidence type="ECO:0000256" key="2">
    <source>
        <dbReference type="ARBA" id="ARBA00022679"/>
    </source>
</evidence>
<proteinExistence type="inferred from homology"/>
<dbReference type="EMBL" id="JAANHS010000009">
    <property type="protein sequence ID" value="NHB77539.1"/>
    <property type="molecule type" value="Genomic_DNA"/>
</dbReference>
<keyword evidence="3 4" id="KW-0012">Acyltransferase</keyword>
<evidence type="ECO:0000256" key="4">
    <source>
        <dbReference type="RuleBase" id="RU003557"/>
    </source>
</evidence>
<evidence type="ECO:0000259" key="6">
    <source>
        <dbReference type="Pfam" id="PF02803"/>
    </source>
</evidence>
<dbReference type="InterPro" id="IPR016039">
    <property type="entry name" value="Thiolase-like"/>
</dbReference>
<protein>
    <submittedName>
        <fullName evidence="7">Thiolase family protein</fullName>
    </submittedName>
</protein>
<evidence type="ECO:0000256" key="1">
    <source>
        <dbReference type="ARBA" id="ARBA00010982"/>
    </source>
</evidence>
<dbReference type="InterPro" id="IPR020616">
    <property type="entry name" value="Thiolase_N"/>
</dbReference>
<dbReference type="PANTHER" id="PTHR18919:SF107">
    <property type="entry name" value="ACETYL-COA ACETYLTRANSFERASE, CYTOSOLIC"/>
    <property type="match status" value="1"/>
</dbReference>
<organism evidence="7 8">
    <name type="scientific">Rhodobacter calidifons</name>
    <dbReference type="NCBI Taxonomy" id="2715277"/>
    <lineage>
        <taxon>Bacteria</taxon>
        <taxon>Pseudomonadati</taxon>
        <taxon>Pseudomonadota</taxon>
        <taxon>Alphaproteobacteria</taxon>
        <taxon>Rhodobacterales</taxon>
        <taxon>Rhodobacter group</taxon>
        <taxon>Rhodobacter</taxon>
    </lineage>
</organism>
<dbReference type="RefSeq" id="WP_166403570.1">
    <property type="nucleotide sequence ID" value="NZ_JAANHS010000009.1"/>
</dbReference>
<dbReference type="Pfam" id="PF02803">
    <property type="entry name" value="Thiolase_C"/>
    <property type="match status" value="1"/>
</dbReference>
<dbReference type="PIRSF" id="PIRSF000429">
    <property type="entry name" value="Ac-CoA_Ac_transf"/>
    <property type="match status" value="1"/>
</dbReference>
<comment type="caution">
    <text evidence="7">The sequence shown here is derived from an EMBL/GenBank/DDBJ whole genome shotgun (WGS) entry which is preliminary data.</text>
</comment>
<evidence type="ECO:0000313" key="7">
    <source>
        <dbReference type="EMBL" id="NHB77539.1"/>
    </source>
</evidence>
<dbReference type="PANTHER" id="PTHR18919">
    <property type="entry name" value="ACETYL-COA C-ACYLTRANSFERASE"/>
    <property type="match status" value="1"/>
</dbReference>
<dbReference type="InterPro" id="IPR020617">
    <property type="entry name" value="Thiolase_C"/>
</dbReference>
<dbReference type="InterPro" id="IPR020613">
    <property type="entry name" value="Thiolase_CS"/>
</dbReference>
<dbReference type="InterPro" id="IPR002155">
    <property type="entry name" value="Thiolase"/>
</dbReference>
<dbReference type="SUPFAM" id="SSF53901">
    <property type="entry name" value="Thiolase-like"/>
    <property type="match status" value="2"/>
</dbReference>
<reference evidence="7 8" key="1">
    <citation type="journal article" date="2022" name="Microorganisms">
        <title>Genome Sequence and Characterization of a Xanthorhodopsin-Containing, Aerobic Anoxygenic Phototrophic Rhodobacter Species, Isolated from Mesophilic Conditions at Yellowstone National Park.</title>
        <authorList>
            <person name="Kyndt J.A."/>
            <person name="Robertson S."/>
            <person name="Shoffstall I.B."/>
            <person name="Ramaley R.F."/>
            <person name="Meyer T.E."/>
        </authorList>
    </citation>
    <scope>NUCLEOTIDE SEQUENCE [LARGE SCALE GENOMIC DNA]</scope>
    <source>
        <strain evidence="7 8">M37P</strain>
    </source>
</reference>
<dbReference type="Proteomes" id="UP001515660">
    <property type="component" value="Unassembled WGS sequence"/>
</dbReference>
<comment type="similarity">
    <text evidence="1 4">Belongs to the thiolase-like superfamily. Thiolase family.</text>
</comment>
<keyword evidence="2 4" id="KW-0808">Transferase</keyword>
<evidence type="ECO:0000259" key="5">
    <source>
        <dbReference type="Pfam" id="PF00108"/>
    </source>
</evidence>
<dbReference type="Gene3D" id="3.40.47.10">
    <property type="match status" value="1"/>
</dbReference>
<evidence type="ECO:0000313" key="8">
    <source>
        <dbReference type="Proteomes" id="UP001515660"/>
    </source>
</evidence>
<feature type="domain" description="Thiolase N-terminal" evidence="5">
    <location>
        <begin position="4"/>
        <end position="235"/>
    </location>
</feature>
<keyword evidence="8" id="KW-1185">Reference proteome</keyword>
<gene>
    <name evidence="7" type="ORF">G8O29_12435</name>
</gene>
<accession>A0ABX0G8P4</accession>
<dbReference type="PROSITE" id="PS00737">
    <property type="entry name" value="THIOLASE_2"/>
    <property type="match status" value="1"/>
</dbReference>
<evidence type="ECO:0000256" key="3">
    <source>
        <dbReference type="ARBA" id="ARBA00023315"/>
    </source>
</evidence>
<feature type="domain" description="Thiolase C-terminal" evidence="6">
    <location>
        <begin position="250"/>
        <end position="365"/>
    </location>
</feature>
<name>A0ABX0G8P4_9RHOB</name>